<comment type="caution">
    <text evidence="2">The sequence shown here is derived from an EMBL/GenBank/DDBJ whole genome shotgun (WGS) entry which is preliminary data.</text>
</comment>
<dbReference type="EMBL" id="LSRX01000150">
    <property type="protein sequence ID" value="OLQ06912.1"/>
    <property type="molecule type" value="Genomic_DNA"/>
</dbReference>
<dbReference type="CDD" id="cd00161">
    <property type="entry name" value="beta-trefoil_Ricin-like"/>
    <property type="match status" value="1"/>
</dbReference>
<dbReference type="SUPFAM" id="SSF50370">
    <property type="entry name" value="Ricin B-like lectins"/>
    <property type="match status" value="1"/>
</dbReference>
<protein>
    <submittedName>
        <fullName evidence="2">Uncharacterized protein</fullName>
    </submittedName>
</protein>
<feature type="region of interest" description="Disordered" evidence="1">
    <location>
        <begin position="488"/>
        <end position="514"/>
    </location>
</feature>
<proteinExistence type="predicted"/>
<feature type="region of interest" description="Disordered" evidence="1">
    <location>
        <begin position="180"/>
        <end position="201"/>
    </location>
</feature>
<dbReference type="AlphaFoldDB" id="A0A1Q9EHK6"/>
<organism evidence="2 3">
    <name type="scientific">Symbiodinium microadriaticum</name>
    <name type="common">Dinoflagellate</name>
    <name type="synonym">Zooxanthella microadriatica</name>
    <dbReference type="NCBI Taxonomy" id="2951"/>
    <lineage>
        <taxon>Eukaryota</taxon>
        <taxon>Sar</taxon>
        <taxon>Alveolata</taxon>
        <taxon>Dinophyceae</taxon>
        <taxon>Suessiales</taxon>
        <taxon>Symbiodiniaceae</taxon>
        <taxon>Symbiodinium</taxon>
    </lineage>
</organism>
<evidence type="ECO:0000313" key="2">
    <source>
        <dbReference type="EMBL" id="OLQ06912.1"/>
    </source>
</evidence>
<evidence type="ECO:0000313" key="3">
    <source>
        <dbReference type="Proteomes" id="UP000186817"/>
    </source>
</evidence>
<evidence type="ECO:0000256" key="1">
    <source>
        <dbReference type="SAM" id="MobiDB-lite"/>
    </source>
</evidence>
<dbReference type="Proteomes" id="UP000186817">
    <property type="component" value="Unassembled WGS sequence"/>
</dbReference>
<dbReference type="InterPro" id="IPR035992">
    <property type="entry name" value="Ricin_B-like_lectins"/>
</dbReference>
<dbReference type="OrthoDB" id="438418at2759"/>
<accession>A0A1Q9EHK6</accession>
<feature type="region of interest" description="Disordered" evidence="1">
    <location>
        <begin position="642"/>
        <end position="675"/>
    </location>
</feature>
<feature type="compositionally biased region" description="Basic and acidic residues" evidence="1">
    <location>
        <begin position="180"/>
        <end position="192"/>
    </location>
</feature>
<name>A0A1Q9EHK6_SYMMI</name>
<gene>
    <name evidence="2" type="ORF">AK812_SmicGene9786</name>
</gene>
<keyword evidence="3" id="KW-1185">Reference proteome</keyword>
<reference evidence="2 3" key="1">
    <citation type="submission" date="2016-02" db="EMBL/GenBank/DDBJ databases">
        <title>Genome analysis of coral dinoflagellate symbionts highlights evolutionary adaptations to a symbiotic lifestyle.</title>
        <authorList>
            <person name="Aranda M."/>
            <person name="Li Y."/>
            <person name="Liew Y.J."/>
            <person name="Baumgarten S."/>
            <person name="Simakov O."/>
            <person name="Wilson M."/>
            <person name="Piel J."/>
            <person name="Ashoor H."/>
            <person name="Bougouffa S."/>
            <person name="Bajic V.B."/>
            <person name="Ryu T."/>
            <person name="Ravasi T."/>
            <person name="Bayer T."/>
            <person name="Micklem G."/>
            <person name="Kim H."/>
            <person name="Bhak J."/>
            <person name="Lajeunesse T.C."/>
            <person name="Voolstra C.R."/>
        </authorList>
    </citation>
    <scope>NUCLEOTIDE SEQUENCE [LARGE SCALE GENOMIC DNA]</scope>
    <source>
        <strain evidence="2 3">CCMP2467</strain>
    </source>
</reference>
<sequence length="675" mass="74559">MRPLFECMHVPEHQLPNQYHPGDGDVRIPKDYDEEDLAATGAFRHAMATALLSSGSQVVESEHPYEAKAANWFRLESDGGARVELHTCARVELHTCKNPSAAPRETKRTWPQAQYFGGMYYAAKVAEIKDDGRQPESQQGFRGITVYVVDWEDGDVRDKVLARSETRNGKTGSVLQWGEIGRHDENGPHRMSEATAPDVPKPKTHVASVAAMNLGAPCTLKALLFSLLFAAAPADFPGKYVIKSAGSGRSDQTYEVQKLEVARPALRLGNSGLGFFATAYGAITEEHMWRIHDEGNNSFSLSNVVSGGRILAQSGFEGAHGFFAVADGPVYQDQKWHLMMQGDGAFVITNAKSGRRIWAVDEDRGGVSFGASPMLGSEGQSWWLIRQDIDESGLLRAELAAERRSKSMLLAKVEERDAKLEMFRREAEAGCPAAPPPQWHQSSDLGLLGAWTRTWAVDQTLSLYLLTGLLLLGLLNIHLNLQLQKERGSGQRKEVVPETPPAAATTPEDPGQGLGQDFGYHVLDTEVNGNSVRLIKIQCPGVEHEDVNVELLFNGCQVRLARRAACGIAAAAWAKRFEFPSQEGIFEFREDQMRLEHGFLHLVFRTHPFHSRRVRFPRHYMLTATDTDDWWDYPGGIRPDGKAADLATPLWEPAQEQDPRTSAQGGGMKSGKIPS</sequence>